<evidence type="ECO:0000313" key="3">
    <source>
        <dbReference type="Proteomes" id="UP000001194"/>
    </source>
</evidence>
<name>B0DM29_LACBS</name>
<dbReference type="HOGENOM" id="CLU_1015882_0_0_1"/>
<keyword evidence="3" id="KW-1185">Reference proteome</keyword>
<keyword evidence="1" id="KW-0732">Signal</keyword>
<dbReference type="GeneID" id="6080622"/>
<proteinExistence type="predicted"/>
<dbReference type="AlphaFoldDB" id="B0DM29"/>
<sequence length="274" mass="31305">MFCKGYFIFFVVALFVISGQFRLPQDIHPCDTLGKSLQTCLSQKKSDFPDVFQLSNTIIDDINPLNYRLTTDNFITLTLPTGQLLYALDPATGTSLWWPCMYIPQFQFYCIAMERPAILLTLSPDCMNLLYGYTSQENIQAWFTNFQTMGRQAVQWICWNWETPTQNSSRLEFPNHHLIKGFDVHTNFNSYTLPSTCTCNSLTSDLSSKVGSLMTDKDIIMEDVHYGASSHIQYTQPMQDATPIMMSSARRLWSTRGGLSAKRMKLCYTSLGMD</sequence>
<dbReference type="InParanoid" id="B0DM29"/>
<evidence type="ECO:0000256" key="1">
    <source>
        <dbReference type="SAM" id="SignalP"/>
    </source>
</evidence>
<dbReference type="Proteomes" id="UP000001194">
    <property type="component" value="Unassembled WGS sequence"/>
</dbReference>
<dbReference type="KEGG" id="lbc:LACBIDRAFT_330670"/>
<organism evidence="3">
    <name type="scientific">Laccaria bicolor (strain S238N-H82 / ATCC MYA-4686)</name>
    <name type="common">Bicoloured deceiver</name>
    <name type="synonym">Laccaria laccata var. bicolor</name>
    <dbReference type="NCBI Taxonomy" id="486041"/>
    <lineage>
        <taxon>Eukaryota</taxon>
        <taxon>Fungi</taxon>
        <taxon>Dikarya</taxon>
        <taxon>Basidiomycota</taxon>
        <taxon>Agaricomycotina</taxon>
        <taxon>Agaricomycetes</taxon>
        <taxon>Agaricomycetidae</taxon>
        <taxon>Agaricales</taxon>
        <taxon>Agaricineae</taxon>
        <taxon>Hydnangiaceae</taxon>
        <taxon>Laccaria</taxon>
    </lineage>
</organism>
<accession>B0DM29</accession>
<evidence type="ECO:0000313" key="2">
    <source>
        <dbReference type="EMBL" id="EDR04494.1"/>
    </source>
</evidence>
<protein>
    <submittedName>
        <fullName evidence="2">Predicted protein</fullName>
    </submittedName>
</protein>
<dbReference type="RefSeq" id="XP_001885013.1">
    <property type="nucleotide sequence ID" value="XM_001884978.1"/>
</dbReference>
<reference evidence="2 3" key="1">
    <citation type="journal article" date="2008" name="Nature">
        <title>The genome of Laccaria bicolor provides insights into mycorrhizal symbiosis.</title>
        <authorList>
            <person name="Martin F."/>
            <person name="Aerts A."/>
            <person name="Ahren D."/>
            <person name="Brun A."/>
            <person name="Danchin E.G.J."/>
            <person name="Duchaussoy F."/>
            <person name="Gibon J."/>
            <person name="Kohler A."/>
            <person name="Lindquist E."/>
            <person name="Pereda V."/>
            <person name="Salamov A."/>
            <person name="Shapiro H.J."/>
            <person name="Wuyts J."/>
            <person name="Blaudez D."/>
            <person name="Buee M."/>
            <person name="Brokstein P."/>
            <person name="Canbaeck B."/>
            <person name="Cohen D."/>
            <person name="Courty P.E."/>
            <person name="Coutinho P.M."/>
            <person name="Delaruelle C."/>
            <person name="Detter J.C."/>
            <person name="Deveau A."/>
            <person name="DiFazio S."/>
            <person name="Duplessis S."/>
            <person name="Fraissinet-Tachet L."/>
            <person name="Lucic E."/>
            <person name="Frey-Klett P."/>
            <person name="Fourrey C."/>
            <person name="Feussner I."/>
            <person name="Gay G."/>
            <person name="Grimwood J."/>
            <person name="Hoegger P.J."/>
            <person name="Jain P."/>
            <person name="Kilaru S."/>
            <person name="Labbe J."/>
            <person name="Lin Y.C."/>
            <person name="Legue V."/>
            <person name="Le Tacon F."/>
            <person name="Marmeisse R."/>
            <person name="Melayah D."/>
            <person name="Montanini B."/>
            <person name="Muratet M."/>
            <person name="Nehls U."/>
            <person name="Niculita-Hirzel H."/>
            <person name="Oudot-Le Secq M.P."/>
            <person name="Peter M."/>
            <person name="Quesneville H."/>
            <person name="Rajashekar B."/>
            <person name="Reich M."/>
            <person name="Rouhier N."/>
            <person name="Schmutz J."/>
            <person name="Yin T."/>
            <person name="Chalot M."/>
            <person name="Henrissat B."/>
            <person name="Kuees U."/>
            <person name="Lucas S."/>
            <person name="Van de Peer Y."/>
            <person name="Podila G.K."/>
            <person name="Polle A."/>
            <person name="Pukkila P.J."/>
            <person name="Richardson P.M."/>
            <person name="Rouze P."/>
            <person name="Sanders I.R."/>
            <person name="Stajich J.E."/>
            <person name="Tunlid A."/>
            <person name="Tuskan G."/>
            <person name="Grigoriev I.V."/>
        </authorList>
    </citation>
    <scope>NUCLEOTIDE SEQUENCE [LARGE SCALE GENOMIC DNA]</scope>
    <source>
        <strain evidence="3">S238N-H82 / ATCC MYA-4686</strain>
    </source>
</reference>
<dbReference type="EMBL" id="DS547118">
    <property type="protein sequence ID" value="EDR04494.1"/>
    <property type="molecule type" value="Genomic_DNA"/>
</dbReference>
<feature type="chain" id="PRO_5002748729" evidence="1">
    <location>
        <begin position="19"/>
        <end position="274"/>
    </location>
</feature>
<feature type="signal peptide" evidence="1">
    <location>
        <begin position="1"/>
        <end position="18"/>
    </location>
</feature>
<gene>
    <name evidence="2" type="ORF">LACBIDRAFT_330670</name>
</gene>